<feature type="non-terminal residue" evidence="1">
    <location>
        <position position="1"/>
    </location>
</feature>
<protein>
    <submittedName>
        <fullName evidence="1">9663_t:CDS:1</fullName>
    </submittedName>
</protein>
<evidence type="ECO:0000313" key="1">
    <source>
        <dbReference type="EMBL" id="CAG8815186.1"/>
    </source>
</evidence>
<reference evidence="1 2" key="1">
    <citation type="submission" date="2021-06" db="EMBL/GenBank/DDBJ databases">
        <authorList>
            <person name="Kallberg Y."/>
            <person name="Tangrot J."/>
            <person name="Rosling A."/>
        </authorList>
    </citation>
    <scope>NUCLEOTIDE SEQUENCE [LARGE SCALE GENOMIC DNA]</scope>
    <source>
        <strain evidence="1 2">120-4 pot B 10/14</strain>
    </source>
</reference>
<dbReference type="Proteomes" id="UP000789901">
    <property type="component" value="Unassembled WGS sequence"/>
</dbReference>
<accession>A0ABN7W492</accession>
<comment type="caution">
    <text evidence="1">The sequence shown here is derived from an EMBL/GenBank/DDBJ whole genome shotgun (WGS) entry which is preliminary data.</text>
</comment>
<proteinExistence type="predicted"/>
<dbReference type="EMBL" id="CAJVQB010030183">
    <property type="protein sequence ID" value="CAG8815186.1"/>
    <property type="molecule type" value="Genomic_DNA"/>
</dbReference>
<sequence length="194" mass="22738">NGLNDKLEHWNNFMEEEDDTTFQVLKEARTSALEVAKYLLSLDPHKKYFTLKIISLGEEGSSLPTEGNFRLNKLLHMCQIFHCVEYGKPLFRERMEAFEHGALVYNVYMNFLQLYRLPTLTINLSEETRDFVRSIFNYFYLYEGDNEALKDFSHEDPAFKLGSQQEDGLMPLTPKIIAYYTKFFDDTLAEIKGN</sequence>
<organism evidence="1 2">
    <name type="scientific">Gigaspora margarita</name>
    <dbReference type="NCBI Taxonomy" id="4874"/>
    <lineage>
        <taxon>Eukaryota</taxon>
        <taxon>Fungi</taxon>
        <taxon>Fungi incertae sedis</taxon>
        <taxon>Mucoromycota</taxon>
        <taxon>Glomeromycotina</taxon>
        <taxon>Glomeromycetes</taxon>
        <taxon>Diversisporales</taxon>
        <taxon>Gigasporaceae</taxon>
        <taxon>Gigaspora</taxon>
    </lineage>
</organism>
<name>A0ABN7W492_GIGMA</name>
<gene>
    <name evidence="1" type="ORF">GMARGA_LOCUS26230</name>
</gene>
<keyword evidence="2" id="KW-1185">Reference proteome</keyword>
<evidence type="ECO:0000313" key="2">
    <source>
        <dbReference type="Proteomes" id="UP000789901"/>
    </source>
</evidence>